<dbReference type="AlphaFoldDB" id="A0A6S7JDT0"/>
<keyword evidence="6 8" id="KW-0675">Receptor</keyword>
<keyword evidence="9" id="KW-1185">Reference proteome</keyword>
<sequence>MSRKYYLWSLSLVLFFNLTGKFPVVGNRQYGPKETKLESRLQGYKLTGYRHDFPLDGFNDEGKFMKRHLLETKSNGSKNGSNSNPPPVNLSRGEKLSFTLGYSVILLVGLSGNFLILIVIAANKEFHNNLNALLCNLVVADVLRMLTSVSFELFMINKIGNAVSAIPVDRGASGRIFCKSMFTLPPIFTFAFVFTLIFMTLERFVAVVFPFKSVVFKNKSKWIIAGVWFASIALEIPGLYAFDSIKAGGDHICAIDFSPHCDGNIIEDTKCNSKTLKDFLSVSVYITFVIAFLFILTQHIIIVVVLYKNRARFNPESSRVSRNPRNSTRDVVRMLGVVSVVYVITSLPSQIYQFGYIYDNTWLSKSMPVYFNFLLIFIENSHSILYPWIYPLFVKRFRAKYAKLVRGCVLRNKPRSQSDVSTKSSRATTITHDCVTNRLIHKNSNETKF</sequence>
<dbReference type="SMART" id="SM01381">
    <property type="entry name" value="7TM_GPCR_Srsx"/>
    <property type="match status" value="1"/>
</dbReference>
<comment type="caution">
    <text evidence="8">The sequence shown here is derived from an EMBL/GenBank/DDBJ whole genome shotgun (WGS) entry which is preliminary data.</text>
</comment>
<dbReference type="Pfam" id="PF00001">
    <property type="entry name" value="7tm_1"/>
    <property type="match status" value="1"/>
</dbReference>
<keyword evidence="5" id="KW-0472">Membrane</keyword>
<evidence type="ECO:0000256" key="4">
    <source>
        <dbReference type="ARBA" id="ARBA00023040"/>
    </source>
</evidence>
<dbReference type="Proteomes" id="UP001152795">
    <property type="component" value="Unassembled WGS sequence"/>
</dbReference>
<dbReference type="Gene3D" id="1.20.1070.10">
    <property type="entry name" value="Rhodopsin 7-helix transmembrane proteins"/>
    <property type="match status" value="1"/>
</dbReference>
<gene>
    <name evidence="8" type="ORF">PACLA_8A042916</name>
</gene>
<dbReference type="PANTHER" id="PTHR24243">
    <property type="entry name" value="G-PROTEIN COUPLED RECEPTOR"/>
    <property type="match status" value="1"/>
</dbReference>
<dbReference type="SUPFAM" id="SSF81321">
    <property type="entry name" value="Family A G protein-coupled receptor-like"/>
    <property type="match status" value="1"/>
</dbReference>
<keyword evidence="3" id="KW-1133">Transmembrane helix</keyword>
<dbReference type="GO" id="GO:0016020">
    <property type="term" value="C:membrane"/>
    <property type="evidence" value="ECO:0007669"/>
    <property type="project" value="UniProtKB-SubCell"/>
</dbReference>
<dbReference type="EMBL" id="CACRXK020016800">
    <property type="protein sequence ID" value="CAB4030346.1"/>
    <property type="molecule type" value="Genomic_DNA"/>
</dbReference>
<dbReference type="PRINTS" id="PR00237">
    <property type="entry name" value="GPCRRHODOPSN"/>
</dbReference>
<dbReference type="OrthoDB" id="9445642at2759"/>
<protein>
    <submittedName>
        <fullName evidence="8">Gastrin cholecystokinin type B receptor-like</fullName>
    </submittedName>
</protein>
<evidence type="ECO:0000313" key="9">
    <source>
        <dbReference type="Proteomes" id="UP001152795"/>
    </source>
</evidence>
<name>A0A6S7JDT0_PARCT</name>
<dbReference type="GO" id="GO:0004930">
    <property type="term" value="F:G protein-coupled receptor activity"/>
    <property type="evidence" value="ECO:0007669"/>
    <property type="project" value="UniProtKB-KW"/>
</dbReference>
<reference evidence="8" key="1">
    <citation type="submission" date="2020-04" db="EMBL/GenBank/DDBJ databases">
        <authorList>
            <person name="Alioto T."/>
            <person name="Alioto T."/>
            <person name="Gomez Garrido J."/>
        </authorList>
    </citation>
    <scope>NUCLEOTIDE SEQUENCE</scope>
    <source>
        <strain evidence="8">A484AB</strain>
    </source>
</reference>
<evidence type="ECO:0000256" key="2">
    <source>
        <dbReference type="ARBA" id="ARBA00022692"/>
    </source>
</evidence>
<accession>A0A6S7JDT0</accession>
<proteinExistence type="predicted"/>
<dbReference type="PROSITE" id="PS50262">
    <property type="entry name" value="G_PROTEIN_RECEP_F1_2"/>
    <property type="match status" value="1"/>
</dbReference>
<keyword evidence="7" id="KW-0807">Transducer</keyword>
<dbReference type="CDD" id="cd00637">
    <property type="entry name" value="7tm_classA_rhodopsin-like"/>
    <property type="match status" value="1"/>
</dbReference>
<evidence type="ECO:0000256" key="1">
    <source>
        <dbReference type="ARBA" id="ARBA00004141"/>
    </source>
</evidence>
<dbReference type="InterPro" id="IPR000276">
    <property type="entry name" value="GPCR_Rhodpsn"/>
</dbReference>
<dbReference type="InterPro" id="IPR017452">
    <property type="entry name" value="GPCR_Rhodpsn_7TM"/>
</dbReference>
<keyword evidence="2" id="KW-0812">Transmembrane</keyword>
<evidence type="ECO:0000256" key="3">
    <source>
        <dbReference type="ARBA" id="ARBA00022989"/>
    </source>
</evidence>
<dbReference type="PANTHER" id="PTHR24243:SF208">
    <property type="entry name" value="PYROKININ-1 RECEPTOR"/>
    <property type="match status" value="1"/>
</dbReference>
<evidence type="ECO:0000313" key="8">
    <source>
        <dbReference type="EMBL" id="CAB4030346.1"/>
    </source>
</evidence>
<evidence type="ECO:0000256" key="5">
    <source>
        <dbReference type="ARBA" id="ARBA00023136"/>
    </source>
</evidence>
<evidence type="ECO:0000256" key="6">
    <source>
        <dbReference type="ARBA" id="ARBA00023170"/>
    </source>
</evidence>
<organism evidence="8 9">
    <name type="scientific">Paramuricea clavata</name>
    <name type="common">Red gorgonian</name>
    <name type="synonym">Violescent sea-whip</name>
    <dbReference type="NCBI Taxonomy" id="317549"/>
    <lineage>
        <taxon>Eukaryota</taxon>
        <taxon>Metazoa</taxon>
        <taxon>Cnidaria</taxon>
        <taxon>Anthozoa</taxon>
        <taxon>Octocorallia</taxon>
        <taxon>Malacalcyonacea</taxon>
        <taxon>Plexauridae</taxon>
        <taxon>Paramuricea</taxon>
    </lineage>
</organism>
<keyword evidence="4" id="KW-0297">G-protein coupled receptor</keyword>
<comment type="subcellular location">
    <subcellularLocation>
        <location evidence="1">Membrane</location>
        <topology evidence="1">Multi-pass membrane protein</topology>
    </subcellularLocation>
</comment>
<evidence type="ECO:0000256" key="7">
    <source>
        <dbReference type="ARBA" id="ARBA00023224"/>
    </source>
</evidence>